<evidence type="ECO:0000259" key="1">
    <source>
        <dbReference type="Pfam" id="PF02978"/>
    </source>
</evidence>
<organism evidence="2 3">
    <name type="scientific">Diacronema lutheri</name>
    <name type="common">Unicellular marine alga</name>
    <name type="synonym">Monochrysis lutheri</name>
    <dbReference type="NCBI Taxonomy" id="2081491"/>
    <lineage>
        <taxon>Eukaryota</taxon>
        <taxon>Haptista</taxon>
        <taxon>Haptophyta</taxon>
        <taxon>Pavlovophyceae</taxon>
        <taxon>Pavlovales</taxon>
        <taxon>Pavlovaceae</taxon>
        <taxon>Diacronema</taxon>
    </lineage>
</organism>
<evidence type="ECO:0000313" key="2">
    <source>
        <dbReference type="EMBL" id="KAG8470540.1"/>
    </source>
</evidence>
<proteinExistence type="predicted"/>
<feature type="domain" description="Signal recognition particle SRP54 subunit M-domain" evidence="1">
    <location>
        <begin position="109"/>
        <end position="194"/>
    </location>
</feature>
<protein>
    <recommendedName>
        <fullName evidence="1">Signal recognition particle SRP54 subunit M-domain domain-containing protein</fullName>
    </recommendedName>
</protein>
<dbReference type="EMBL" id="JAGTXO010000001">
    <property type="protein sequence ID" value="KAG8470540.1"/>
    <property type="molecule type" value="Genomic_DNA"/>
</dbReference>
<dbReference type="Proteomes" id="UP000751190">
    <property type="component" value="Unassembled WGS sequence"/>
</dbReference>
<accession>A0A8J6CHR8</accession>
<name>A0A8J6CHR8_DIALT</name>
<dbReference type="InterPro" id="IPR036891">
    <property type="entry name" value="Signal_recog_part_SRP54_M_sf"/>
</dbReference>
<comment type="caution">
    <text evidence="2">The sequence shown here is derived from an EMBL/GenBank/DDBJ whole genome shotgun (WGS) entry which is preliminary data.</text>
</comment>
<dbReference type="SUPFAM" id="SSF47446">
    <property type="entry name" value="Signal peptide-binding domain"/>
    <property type="match status" value="1"/>
</dbReference>
<gene>
    <name evidence="2" type="ORF">KFE25_008961</name>
</gene>
<dbReference type="Gene3D" id="1.10.260.30">
    <property type="entry name" value="Signal recognition particle, SRP54 subunit, M-domain"/>
    <property type="match status" value="1"/>
</dbReference>
<evidence type="ECO:0000313" key="3">
    <source>
        <dbReference type="Proteomes" id="UP000751190"/>
    </source>
</evidence>
<dbReference type="GO" id="GO:0048500">
    <property type="term" value="C:signal recognition particle"/>
    <property type="evidence" value="ECO:0007669"/>
    <property type="project" value="InterPro"/>
</dbReference>
<sequence length="259" mass="29383">MANASVGRGAAATRVLWQGLVRVRPVQRVLSTSTDQPAPAAEPAARRKQTYRSLIAAAADSLSKSRARGATWGQATQEAVISYRQGKMDDAFKQFLDHALATPKYDLVNGFKSSIEQSLQMTTLQKLREMMPWSKQDPNKLELENQKRIIDNMSPLDLLFPLKINAARKRTIALAAGTISGAVSKLIRHFAQARAIHDFVHARKRWNKPMPNDTKELFELMRVAPSTRGYELMVEANQKRHQKRRRIVNHQRNHFKRGH</sequence>
<dbReference type="GO" id="GO:0006614">
    <property type="term" value="P:SRP-dependent cotranslational protein targeting to membrane"/>
    <property type="evidence" value="ECO:0007669"/>
    <property type="project" value="InterPro"/>
</dbReference>
<dbReference type="OrthoDB" id="10487224at2759"/>
<reference evidence="2" key="1">
    <citation type="submission" date="2021-05" db="EMBL/GenBank/DDBJ databases">
        <title>The genome of the haptophyte Pavlova lutheri (Diacronema luteri, Pavlovales) - a model for lipid biosynthesis in eukaryotic algae.</title>
        <authorList>
            <person name="Hulatt C.J."/>
            <person name="Posewitz M.C."/>
        </authorList>
    </citation>
    <scope>NUCLEOTIDE SEQUENCE</scope>
    <source>
        <strain evidence="2">NIVA-4/92</strain>
    </source>
</reference>
<dbReference type="Pfam" id="PF02978">
    <property type="entry name" value="SRP_SPB"/>
    <property type="match status" value="1"/>
</dbReference>
<dbReference type="GO" id="GO:0008312">
    <property type="term" value="F:7S RNA binding"/>
    <property type="evidence" value="ECO:0007669"/>
    <property type="project" value="InterPro"/>
</dbReference>
<dbReference type="InterPro" id="IPR004125">
    <property type="entry name" value="Signal_recog_particle_SRP54_M"/>
</dbReference>
<dbReference type="OMA" id="GRMRASK"/>
<dbReference type="AlphaFoldDB" id="A0A8J6CHR8"/>
<keyword evidence="3" id="KW-1185">Reference proteome</keyword>